<dbReference type="PROSITE" id="PS00092">
    <property type="entry name" value="N6_MTASE"/>
    <property type="match status" value="1"/>
</dbReference>
<protein>
    <recommendedName>
        <fullName evidence="2">DNA methylase N-4/N-6 domain-containing protein</fullName>
    </recommendedName>
</protein>
<dbReference type="SUPFAM" id="SSF53335">
    <property type="entry name" value="S-adenosyl-L-methionine-dependent methyltransferases"/>
    <property type="match status" value="1"/>
</dbReference>
<gene>
    <name evidence="1" type="ORF">S06H3_51584</name>
</gene>
<organism evidence="1">
    <name type="scientific">marine sediment metagenome</name>
    <dbReference type="NCBI Taxonomy" id="412755"/>
    <lineage>
        <taxon>unclassified sequences</taxon>
        <taxon>metagenomes</taxon>
        <taxon>ecological metagenomes</taxon>
    </lineage>
</organism>
<proteinExistence type="predicted"/>
<dbReference type="AlphaFoldDB" id="X1PER3"/>
<accession>X1PER3</accession>
<name>X1PER3_9ZZZZ</name>
<evidence type="ECO:0000313" key="1">
    <source>
        <dbReference type="EMBL" id="GAI37490.1"/>
    </source>
</evidence>
<dbReference type="GO" id="GO:0032259">
    <property type="term" value="P:methylation"/>
    <property type="evidence" value="ECO:0007669"/>
    <property type="project" value="InterPro"/>
</dbReference>
<dbReference type="GO" id="GO:0008168">
    <property type="term" value="F:methyltransferase activity"/>
    <property type="evidence" value="ECO:0007669"/>
    <property type="project" value="InterPro"/>
</dbReference>
<dbReference type="EMBL" id="BARV01032744">
    <property type="protein sequence ID" value="GAI37490.1"/>
    <property type="molecule type" value="Genomic_DNA"/>
</dbReference>
<reference evidence="1" key="1">
    <citation type="journal article" date="2014" name="Front. Microbiol.">
        <title>High frequency of phylogenetically diverse reductive dehalogenase-homologous genes in deep subseafloor sedimentary metagenomes.</title>
        <authorList>
            <person name="Kawai M."/>
            <person name="Futagami T."/>
            <person name="Toyoda A."/>
            <person name="Takaki Y."/>
            <person name="Nishi S."/>
            <person name="Hori S."/>
            <person name="Arai W."/>
            <person name="Tsubouchi T."/>
            <person name="Morono Y."/>
            <person name="Uchiyama I."/>
            <person name="Ito T."/>
            <person name="Fujiyama A."/>
            <person name="Inagaki F."/>
            <person name="Takami H."/>
        </authorList>
    </citation>
    <scope>NUCLEOTIDE SEQUENCE</scope>
    <source>
        <strain evidence="1">Expedition CK06-06</strain>
    </source>
</reference>
<sequence>MDACIIMGRKCRAYDINPPKERKDIERWDIRDGFPEGVKGCDLIFLDPPYYDMVYGIHKSVDSFYDFIENLARNSF</sequence>
<evidence type="ECO:0008006" key="2">
    <source>
        <dbReference type="Google" id="ProtNLM"/>
    </source>
</evidence>
<feature type="non-terminal residue" evidence="1">
    <location>
        <position position="76"/>
    </location>
</feature>
<dbReference type="GO" id="GO:0003676">
    <property type="term" value="F:nucleic acid binding"/>
    <property type="evidence" value="ECO:0007669"/>
    <property type="project" value="InterPro"/>
</dbReference>
<dbReference type="InterPro" id="IPR029063">
    <property type="entry name" value="SAM-dependent_MTases_sf"/>
</dbReference>
<comment type="caution">
    <text evidence="1">The sequence shown here is derived from an EMBL/GenBank/DDBJ whole genome shotgun (WGS) entry which is preliminary data.</text>
</comment>
<dbReference type="InterPro" id="IPR002052">
    <property type="entry name" value="DNA_methylase_N6_adenine_CS"/>
</dbReference>